<gene>
    <name evidence="2" type="ORF">UY3_13573</name>
</gene>
<evidence type="ECO:0000256" key="1">
    <source>
        <dbReference type="SAM" id="MobiDB-lite"/>
    </source>
</evidence>
<name>M7AV54_CHEMY</name>
<keyword evidence="3" id="KW-1185">Reference proteome</keyword>
<dbReference type="Proteomes" id="UP000031443">
    <property type="component" value="Unassembled WGS sequence"/>
</dbReference>
<protein>
    <submittedName>
        <fullName evidence="2">Uncharacterized protein</fullName>
    </submittedName>
</protein>
<evidence type="ECO:0000313" key="3">
    <source>
        <dbReference type="Proteomes" id="UP000031443"/>
    </source>
</evidence>
<evidence type="ECO:0000313" key="2">
    <source>
        <dbReference type="EMBL" id="EMP29316.1"/>
    </source>
</evidence>
<dbReference type="AlphaFoldDB" id="M7AV54"/>
<dbReference type="EMBL" id="KB557235">
    <property type="protein sequence ID" value="EMP29316.1"/>
    <property type="molecule type" value="Genomic_DNA"/>
</dbReference>
<accession>M7AV54</accession>
<organism evidence="2 3">
    <name type="scientific">Chelonia mydas</name>
    <name type="common">Green sea-turtle</name>
    <name type="synonym">Chelonia agassizi</name>
    <dbReference type="NCBI Taxonomy" id="8469"/>
    <lineage>
        <taxon>Eukaryota</taxon>
        <taxon>Metazoa</taxon>
        <taxon>Chordata</taxon>
        <taxon>Craniata</taxon>
        <taxon>Vertebrata</taxon>
        <taxon>Euteleostomi</taxon>
        <taxon>Archelosauria</taxon>
        <taxon>Testudinata</taxon>
        <taxon>Testudines</taxon>
        <taxon>Cryptodira</taxon>
        <taxon>Durocryptodira</taxon>
        <taxon>Americhelydia</taxon>
        <taxon>Chelonioidea</taxon>
        <taxon>Cheloniidae</taxon>
        <taxon>Chelonia</taxon>
    </lineage>
</organism>
<proteinExistence type="predicted"/>
<sequence>MVKDGQWEQRSAEPADAVVSAEMLKIIFSKEKENYILAHRDAPHQSRKLRPAHPSARATSRSPHWPGAANHSRWEPLSAEPVDMTGHVFSISDNSEAESVLLKALIPIYSVYRSFYHYVT</sequence>
<reference evidence="3" key="1">
    <citation type="journal article" date="2013" name="Nat. Genet.">
        <title>The draft genomes of soft-shell turtle and green sea turtle yield insights into the development and evolution of the turtle-specific body plan.</title>
        <authorList>
            <person name="Wang Z."/>
            <person name="Pascual-Anaya J."/>
            <person name="Zadissa A."/>
            <person name="Li W."/>
            <person name="Niimura Y."/>
            <person name="Huang Z."/>
            <person name="Li C."/>
            <person name="White S."/>
            <person name="Xiong Z."/>
            <person name="Fang D."/>
            <person name="Wang B."/>
            <person name="Ming Y."/>
            <person name="Chen Y."/>
            <person name="Zheng Y."/>
            <person name="Kuraku S."/>
            <person name="Pignatelli M."/>
            <person name="Herrero J."/>
            <person name="Beal K."/>
            <person name="Nozawa M."/>
            <person name="Li Q."/>
            <person name="Wang J."/>
            <person name="Zhang H."/>
            <person name="Yu L."/>
            <person name="Shigenobu S."/>
            <person name="Wang J."/>
            <person name="Liu J."/>
            <person name="Flicek P."/>
            <person name="Searle S."/>
            <person name="Wang J."/>
            <person name="Kuratani S."/>
            <person name="Yin Y."/>
            <person name="Aken B."/>
            <person name="Zhang G."/>
            <person name="Irie N."/>
        </authorList>
    </citation>
    <scope>NUCLEOTIDE SEQUENCE [LARGE SCALE GENOMIC DNA]</scope>
</reference>
<feature type="region of interest" description="Disordered" evidence="1">
    <location>
        <begin position="40"/>
        <end position="72"/>
    </location>
</feature>